<dbReference type="Proteomes" id="UP001148662">
    <property type="component" value="Unassembled WGS sequence"/>
</dbReference>
<accession>A0ACC1T543</accession>
<keyword evidence="2" id="KW-1185">Reference proteome</keyword>
<dbReference type="EMBL" id="JANHOG010000564">
    <property type="protein sequence ID" value="KAJ3553222.1"/>
    <property type="molecule type" value="Genomic_DNA"/>
</dbReference>
<evidence type="ECO:0000313" key="1">
    <source>
        <dbReference type="EMBL" id="KAJ3553222.1"/>
    </source>
</evidence>
<evidence type="ECO:0000313" key="2">
    <source>
        <dbReference type="Proteomes" id="UP001148662"/>
    </source>
</evidence>
<proteinExistence type="predicted"/>
<sequence length="247" mass="27640">MINLGISQWWQTTMQPDSDVSSSSELSKTLLMNAIVTASFGGGYKCIRMSLLLSLSTSLLRRRQHILSAPIDYSQIEPTACYCRSANHLCLKTSLSLLRAIHRPLVSFMNMISRISNINSITASKPRTQAHRFADRGLCGVPYPNPPTQQTSSLDFASARYTRTLVVHPMTGYQRSTGKRRASDTTHYVKTTTRHPRLTSIPSFLALSVIKRVMRGEKESPSPSKQHPATARRCSPRFRRPSICTTI</sequence>
<protein>
    <submittedName>
        <fullName evidence="1">Uncharacterized protein</fullName>
    </submittedName>
</protein>
<reference evidence="1" key="1">
    <citation type="submission" date="2022-07" db="EMBL/GenBank/DDBJ databases">
        <title>Genome Sequence of Phlebia brevispora.</title>
        <authorList>
            <person name="Buettner E."/>
        </authorList>
    </citation>
    <scope>NUCLEOTIDE SEQUENCE</scope>
    <source>
        <strain evidence="1">MPL23</strain>
    </source>
</reference>
<comment type="caution">
    <text evidence="1">The sequence shown here is derived from an EMBL/GenBank/DDBJ whole genome shotgun (WGS) entry which is preliminary data.</text>
</comment>
<gene>
    <name evidence="1" type="ORF">NM688_g3729</name>
</gene>
<name>A0ACC1T543_9APHY</name>
<organism evidence="1 2">
    <name type="scientific">Phlebia brevispora</name>
    <dbReference type="NCBI Taxonomy" id="194682"/>
    <lineage>
        <taxon>Eukaryota</taxon>
        <taxon>Fungi</taxon>
        <taxon>Dikarya</taxon>
        <taxon>Basidiomycota</taxon>
        <taxon>Agaricomycotina</taxon>
        <taxon>Agaricomycetes</taxon>
        <taxon>Polyporales</taxon>
        <taxon>Meruliaceae</taxon>
        <taxon>Phlebia</taxon>
    </lineage>
</organism>